<evidence type="ECO:0000256" key="1">
    <source>
        <dbReference type="ARBA" id="ARBA00004752"/>
    </source>
</evidence>
<comment type="pathway">
    <text evidence="1">Cell wall biogenesis; peptidoglycan biosynthesis.</text>
</comment>
<name>H1YDE2_9SPHI</name>
<evidence type="ECO:0000256" key="3">
    <source>
        <dbReference type="ARBA" id="ARBA00022679"/>
    </source>
</evidence>
<dbReference type="eggNOG" id="COG2989">
    <property type="taxonomic scope" value="Bacteria"/>
</dbReference>
<dbReference type="InterPro" id="IPR038063">
    <property type="entry name" value="Transpep_catalytic_dom"/>
</dbReference>
<comment type="similarity">
    <text evidence="2">Belongs to the YkuD family.</text>
</comment>
<proteinExistence type="inferred from homology"/>
<dbReference type="GO" id="GO:0016740">
    <property type="term" value="F:transferase activity"/>
    <property type="evidence" value="ECO:0007669"/>
    <property type="project" value="UniProtKB-KW"/>
</dbReference>
<keyword evidence="3" id="KW-0808">Transferase</keyword>
<dbReference type="InterPro" id="IPR005490">
    <property type="entry name" value="LD_TPept_cat_dom"/>
</dbReference>
<dbReference type="PANTHER" id="PTHR41533:SF2">
    <property type="entry name" value="BLR7131 PROTEIN"/>
    <property type="match status" value="1"/>
</dbReference>
<evidence type="ECO:0000259" key="7">
    <source>
        <dbReference type="Pfam" id="PF03734"/>
    </source>
</evidence>
<evidence type="ECO:0000256" key="5">
    <source>
        <dbReference type="ARBA" id="ARBA00022984"/>
    </source>
</evidence>
<dbReference type="Proteomes" id="UP000002774">
    <property type="component" value="Chromosome"/>
</dbReference>
<dbReference type="STRING" id="714943.Mucpa_6093"/>
<keyword evidence="6" id="KW-0961">Cell wall biogenesis/degradation</keyword>
<dbReference type="GO" id="GO:0004180">
    <property type="term" value="F:carboxypeptidase activity"/>
    <property type="evidence" value="ECO:0007669"/>
    <property type="project" value="UniProtKB-ARBA"/>
</dbReference>
<dbReference type="GO" id="GO:0009252">
    <property type="term" value="P:peptidoglycan biosynthetic process"/>
    <property type="evidence" value="ECO:0007669"/>
    <property type="project" value="UniProtKB-UniPathway"/>
</dbReference>
<feature type="domain" description="L,D-transpeptidase scaffold" evidence="8">
    <location>
        <begin position="84"/>
        <end position="229"/>
    </location>
</feature>
<dbReference type="InterPro" id="IPR045380">
    <property type="entry name" value="LD_TPept_scaffold_dom"/>
</dbReference>
<dbReference type="UniPathway" id="UPA00219"/>
<keyword evidence="10" id="KW-1185">Reference proteome</keyword>
<evidence type="ECO:0000259" key="8">
    <source>
        <dbReference type="Pfam" id="PF20142"/>
    </source>
</evidence>
<dbReference type="AlphaFoldDB" id="H1YDE2"/>
<organism evidence="9 10">
    <name type="scientific">Mucilaginibacter paludis DSM 18603</name>
    <dbReference type="NCBI Taxonomy" id="714943"/>
    <lineage>
        <taxon>Bacteria</taxon>
        <taxon>Pseudomonadati</taxon>
        <taxon>Bacteroidota</taxon>
        <taxon>Sphingobacteriia</taxon>
        <taxon>Sphingobacteriales</taxon>
        <taxon>Sphingobacteriaceae</taxon>
        <taxon>Mucilaginibacter</taxon>
    </lineage>
</organism>
<dbReference type="GO" id="GO:0071555">
    <property type="term" value="P:cell wall organization"/>
    <property type="evidence" value="ECO:0007669"/>
    <property type="project" value="UniProtKB-KW"/>
</dbReference>
<dbReference type="InterPro" id="IPR052905">
    <property type="entry name" value="LD-transpeptidase_YkuD-like"/>
</dbReference>
<evidence type="ECO:0000256" key="4">
    <source>
        <dbReference type="ARBA" id="ARBA00022960"/>
    </source>
</evidence>
<keyword evidence="4" id="KW-0133">Cell shape</keyword>
<reference evidence="9" key="1">
    <citation type="submission" date="2011-09" db="EMBL/GenBank/DDBJ databases">
        <title>The permanent draft genome of Mucilaginibacter paludis DSM 18603.</title>
        <authorList>
            <consortium name="US DOE Joint Genome Institute (JGI-PGF)"/>
            <person name="Lucas S."/>
            <person name="Han J."/>
            <person name="Lapidus A."/>
            <person name="Bruce D."/>
            <person name="Goodwin L."/>
            <person name="Pitluck S."/>
            <person name="Peters L."/>
            <person name="Kyrpides N."/>
            <person name="Mavromatis K."/>
            <person name="Ivanova N."/>
            <person name="Mikhailova N."/>
            <person name="Held B."/>
            <person name="Detter J.C."/>
            <person name="Tapia R."/>
            <person name="Han C."/>
            <person name="Land M."/>
            <person name="Hauser L."/>
            <person name="Markowitz V."/>
            <person name="Cheng J.-F."/>
            <person name="Hugenholtz P."/>
            <person name="Woyke T."/>
            <person name="Wu D."/>
            <person name="Tindall B."/>
            <person name="Brambilla E."/>
            <person name="Klenk H.-P."/>
            <person name="Eisen J.A."/>
        </authorList>
    </citation>
    <scope>NUCLEOTIDE SEQUENCE [LARGE SCALE GENOMIC DNA]</scope>
    <source>
        <strain evidence="9">DSM 18603</strain>
    </source>
</reference>
<gene>
    <name evidence="9" type="ORF">Mucpa_6093</name>
</gene>
<dbReference type="GO" id="GO:0008360">
    <property type="term" value="P:regulation of cell shape"/>
    <property type="evidence" value="ECO:0007669"/>
    <property type="project" value="UniProtKB-KW"/>
</dbReference>
<accession>H1YDE2</accession>
<evidence type="ECO:0000256" key="2">
    <source>
        <dbReference type="ARBA" id="ARBA00005992"/>
    </source>
</evidence>
<dbReference type="HOGENOM" id="CLU_020360_3_1_10"/>
<dbReference type="PANTHER" id="PTHR41533">
    <property type="entry name" value="L,D-TRANSPEPTIDASE HI_1667-RELATED"/>
    <property type="match status" value="1"/>
</dbReference>
<protein>
    <submittedName>
        <fullName evidence="9">ErfK/YbiS/YcfS/YnhG family protein</fullName>
    </submittedName>
</protein>
<keyword evidence="5" id="KW-0573">Peptidoglycan synthesis</keyword>
<evidence type="ECO:0000256" key="6">
    <source>
        <dbReference type="ARBA" id="ARBA00023316"/>
    </source>
</evidence>
<sequence>MFLYTFVYYLSDNSMSKYFFRFVFYPCLILMLCITACKQQPQIATKFYKHYQNKVYNEFDTAAYYTEFSRQLALLKPRLRYSATLNNYYKSRHFELHFVDQFLFNGQLRTLIKYLNDAPGHGLNAAVFNAASIERDLDTMEANHFTKIQDVYPVLVRLELETASSLLTYATALQYGVVNPRSLYRRYDIPVKRPDSLMFKKVLEADSLNSYLEQIQPRSEAYLVLKKELAAMSTVTNADSLQLRTIKLNMERLRWQTPAKDSRYLWVNIPAFKLQWIENKKVVFDMKVCLGEPKPAGYDTMLLRYLKTHSIDDKPVNHETTILCSRINTIQLNPNWNIPSSIAQNEIYYAILRNPAYLSNNNIRVYYKDKLVTQPDTIRWGRIQRQKIPYKFKQDASELNALGKFKFIFDNEAGIYLHDTPNKKAFGSSWRAVSHGCVRVEDPLKLSEALVNDTNMVDNIRMEVGLKPVNLKDTTKYNAIQAKRAVKGFELKSKYIGLKPDMQLFIDYYTCWPDENGKLVFYADAYRMDTVLEKAMGKYLNK</sequence>
<dbReference type="Pfam" id="PF03734">
    <property type="entry name" value="YkuD"/>
    <property type="match status" value="1"/>
</dbReference>
<evidence type="ECO:0000313" key="9">
    <source>
        <dbReference type="EMBL" id="EHQ30151.1"/>
    </source>
</evidence>
<dbReference type="SUPFAM" id="SSF141523">
    <property type="entry name" value="L,D-transpeptidase catalytic domain-like"/>
    <property type="match status" value="1"/>
</dbReference>
<feature type="domain" description="L,D-TPase catalytic" evidence="7">
    <location>
        <begin position="263"/>
        <end position="452"/>
    </location>
</feature>
<dbReference type="EMBL" id="CM001403">
    <property type="protein sequence ID" value="EHQ30151.1"/>
    <property type="molecule type" value="Genomic_DNA"/>
</dbReference>
<dbReference type="Gene3D" id="2.40.440.10">
    <property type="entry name" value="L,D-transpeptidase catalytic domain-like"/>
    <property type="match status" value="1"/>
</dbReference>
<dbReference type="CDD" id="cd16913">
    <property type="entry name" value="YkuD_like"/>
    <property type="match status" value="1"/>
</dbReference>
<evidence type="ECO:0000313" key="10">
    <source>
        <dbReference type="Proteomes" id="UP000002774"/>
    </source>
</evidence>
<dbReference type="Pfam" id="PF20142">
    <property type="entry name" value="Scaffold"/>
    <property type="match status" value="1"/>
</dbReference>